<name>A0ABQ1PRS6_9ENTE</name>
<dbReference type="Proteomes" id="UP000630615">
    <property type="component" value="Unassembled WGS sequence"/>
</dbReference>
<comment type="caution">
    <text evidence="1">The sequence shown here is derived from an EMBL/GenBank/DDBJ whole genome shotgun (WGS) entry which is preliminary data.</text>
</comment>
<keyword evidence="2" id="KW-1185">Reference proteome</keyword>
<dbReference type="EMBL" id="BMKI01000012">
    <property type="protein sequence ID" value="GGD01839.1"/>
    <property type="molecule type" value="Genomic_DNA"/>
</dbReference>
<gene>
    <name evidence="1" type="ORF">GCM10011573_34210</name>
</gene>
<protein>
    <submittedName>
        <fullName evidence="1">Uncharacterized protein</fullName>
    </submittedName>
</protein>
<organism evidence="1 2">
    <name type="scientific">Enterococcus wangshanyuanii</name>
    <dbReference type="NCBI Taxonomy" id="2005703"/>
    <lineage>
        <taxon>Bacteria</taxon>
        <taxon>Bacillati</taxon>
        <taxon>Bacillota</taxon>
        <taxon>Bacilli</taxon>
        <taxon>Lactobacillales</taxon>
        <taxon>Enterococcaceae</taxon>
        <taxon>Enterococcus</taxon>
    </lineage>
</organism>
<proteinExistence type="predicted"/>
<accession>A0ABQ1PRS6</accession>
<reference evidence="2" key="1">
    <citation type="journal article" date="2019" name="Int. J. Syst. Evol. Microbiol.">
        <title>The Global Catalogue of Microorganisms (GCM) 10K type strain sequencing project: providing services to taxonomists for standard genome sequencing and annotation.</title>
        <authorList>
            <consortium name="The Broad Institute Genomics Platform"/>
            <consortium name="The Broad Institute Genome Sequencing Center for Infectious Disease"/>
            <person name="Wu L."/>
            <person name="Ma J."/>
        </authorList>
    </citation>
    <scope>NUCLEOTIDE SEQUENCE [LARGE SCALE GENOMIC DNA]</scope>
    <source>
        <strain evidence="2">CGMCC 1.15942</strain>
    </source>
</reference>
<sequence>MYFSGIPTSFIASRKSGFKATTSGDRPEAETLKRSSGSIVVVTVIDDTIPEIMTKQRKQAAPIRISFIFRFLM</sequence>
<evidence type="ECO:0000313" key="1">
    <source>
        <dbReference type="EMBL" id="GGD01839.1"/>
    </source>
</evidence>
<evidence type="ECO:0000313" key="2">
    <source>
        <dbReference type="Proteomes" id="UP000630615"/>
    </source>
</evidence>